<name>A0ABP7F0T1_9ACTN</name>
<feature type="compositionally biased region" description="Low complexity" evidence="1">
    <location>
        <begin position="303"/>
        <end position="319"/>
    </location>
</feature>
<dbReference type="RefSeq" id="WP_344966459.1">
    <property type="nucleotide sequence ID" value="NZ_BAABDD010000001.1"/>
</dbReference>
<feature type="compositionally biased region" description="Low complexity" evidence="1">
    <location>
        <begin position="329"/>
        <end position="338"/>
    </location>
</feature>
<evidence type="ECO:0000313" key="2">
    <source>
        <dbReference type="EMBL" id="GAA3725764.1"/>
    </source>
</evidence>
<feature type="region of interest" description="Disordered" evidence="1">
    <location>
        <begin position="287"/>
        <end position="386"/>
    </location>
</feature>
<gene>
    <name evidence="2" type="ORF">GCM10022402_03090</name>
</gene>
<sequence length="386" mass="40792">MTSARPRSVSTVALLADIPGTGHLGDAQAWRFGMRGDDLTQEWGDFVDFSRGQMAAGRKIVALYPKWQSEAAWRAIQFARGTLRTDHIAAVGVDLAPLTISLLADQLAYLSPYLPAGMVAALAEELPKHMVGGAWLRRVSNLETLPTSVRQHMGSYAPGVSFLAFCAPVPRVGRLRKGDVAANLPARPTDPVQMLWAAPAEVDTSAFESLVSPSLRPVAVRALSEQPLGTTYWGSTKYVEFVAFSAHPQALTYVVNSIRPTSCAWCSEQVTATYCPFCGAVNSTPVGRPPSYSRARDLPPSPATLSAATAAKAESHPGSSPSPPPPHEGPSNENSAPEAPTPPPRRGPLGGGASPPNSLPMAPNGHPAQQPLNPSSRPAPPRNGKV</sequence>
<evidence type="ECO:0000313" key="3">
    <source>
        <dbReference type="Proteomes" id="UP001500908"/>
    </source>
</evidence>
<dbReference type="EMBL" id="BAABDD010000001">
    <property type="protein sequence ID" value="GAA3725764.1"/>
    <property type="molecule type" value="Genomic_DNA"/>
</dbReference>
<reference evidence="3" key="1">
    <citation type="journal article" date="2019" name="Int. J. Syst. Evol. Microbiol.">
        <title>The Global Catalogue of Microorganisms (GCM) 10K type strain sequencing project: providing services to taxonomists for standard genome sequencing and annotation.</title>
        <authorList>
            <consortium name="The Broad Institute Genomics Platform"/>
            <consortium name="The Broad Institute Genome Sequencing Center for Infectious Disease"/>
            <person name="Wu L."/>
            <person name="Ma J."/>
        </authorList>
    </citation>
    <scope>NUCLEOTIDE SEQUENCE [LARGE SCALE GENOMIC DNA]</scope>
    <source>
        <strain evidence="3">JCM 17137</strain>
    </source>
</reference>
<evidence type="ECO:0000256" key="1">
    <source>
        <dbReference type="SAM" id="MobiDB-lite"/>
    </source>
</evidence>
<comment type="caution">
    <text evidence="2">The sequence shown here is derived from an EMBL/GenBank/DDBJ whole genome shotgun (WGS) entry which is preliminary data.</text>
</comment>
<proteinExistence type="predicted"/>
<dbReference type="Proteomes" id="UP001500908">
    <property type="component" value="Unassembled WGS sequence"/>
</dbReference>
<feature type="compositionally biased region" description="Pro residues" evidence="1">
    <location>
        <begin position="377"/>
        <end position="386"/>
    </location>
</feature>
<protein>
    <submittedName>
        <fullName evidence="2">Uncharacterized protein</fullName>
    </submittedName>
</protein>
<organism evidence="2 3">
    <name type="scientific">Salinactinospora qingdaonensis</name>
    <dbReference type="NCBI Taxonomy" id="702744"/>
    <lineage>
        <taxon>Bacteria</taxon>
        <taxon>Bacillati</taxon>
        <taxon>Actinomycetota</taxon>
        <taxon>Actinomycetes</taxon>
        <taxon>Streptosporangiales</taxon>
        <taxon>Nocardiopsidaceae</taxon>
        <taxon>Salinactinospora</taxon>
    </lineage>
</organism>
<accession>A0ABP7F0T1</accession>
<keyword evidence="3" id="KW-1185">Reference proteome</keyword>